<keyword evidence="5" id="KW-0732">Signal</keyword>
<evidence type="ECO:0000256" key="2">
    <source>
        <dbReference type="ARBA" id="ARBA00012438"/>
    </source>
</evidence>
<dbReference type="EC" id="2.7.13.3" evidence="2"/>
<keyword evidence="4" id="KW-0812">Transmembrane</keyword>
<dbReference type="Gene3D" id="2.130.10.10">
    <property type="entry name" value="YVTN repeat-like/Quinoprotein amine dehydrogenase"/>
    <property type="match status" value="2"/>
</dbReference>
<comment type="catalytic activity">
    <reaction evidence="1">
        <text>ATP + protein L-histidine = ADP + protein N-phospho-L-histidine.</text>
        <dbReference type="EC" id="2.7.13.3"/>
    </reaction>
</comment>
<dbReference type="OrthoDB" id="9809670at2"/>
<gene>
    <name evidence="7" type="ORF">EOD41_00355</name>
</gene>
<keyword evidence="7" id="KW-0418">Kinase</keyword>
<dbReference type="Pfam" id="PF00512">
    <property type="entry name" value="HisKA"/>
    <property type="match status" value="1"/>
</dbReference>
<dbReference type="Gene3D" id="3.30.565.10">
    <property type="entry name" value="Histidine kinase-like ATPase, C-terminal domain"/>
    <property type="match status" value="1"/>
</dbReference>
<dbReference type="Proteomes" id="UP000282759">
    <property type="component" value="Unassembled WGS sequence"/>
</dbReference>
<evidence type="ECO:0000259" key="6">
    <source>
        <dbReference type="PROSITE" id="PS50109"/>
    </source>
</evidence>
<dbReference type="InterPro" id="IPR005467">
    <property type="entry name" value="His_kinase_dom"/>
</dbReference>
<dbReference type="Gene3D" id="1.10.287.130">
    <property type="match status" value="1"/>
</dbReference>
<dbReference type="PANTHER" id="PTHR43547:SF2">
    <property type="entry name" value="HYBRID SIGNAL TRANSDUCTION HISTIDINE KINASE C"/>
    <property type="match status" value="1"/>
</dbReference>
<evidence type="ECO:0000256" key="5">
    <source>
        <dbReference type="SAM" id="SignalP"/>
    </source>
</evidence>
<reference evidence="7 8" key="1">
    <citation type="submission" date="2019-01" db="EMBL/GenBank/DDBJ databases">
        <authorList>
            <person name="Chen W.-M."/>
        </authorList>
    </citation>
    <scope>NUCLEOTIDE SEQUENCE [LARGE SCALE GENOMIC DNA]</scope>
    <source>
        <strain evidence="7 8">YBJ-36</strain>
    </source>
</reference>
<keyword evidence="4" id="KW-0472">Membrane</keyword>
<evidence type="ECO:0000256" key="3">
    <source>
        <dbReference type="ARBA" id="ARBA00022553"/>
    </source>
</evidence>
<evidence type="ECO:0000313" key="7">
    <source>
        <dbReference type="EMBL" id="RVU02426.1"/>
    </source>
</evidence>
<dbReference type="GO" id="GO:0000155">
    <property type="term" value="F:phosphorelay sensor kinase activity"/>
    <property type="evidence" value="ECO:0007669"/>
    <property type="project" value="InterPro"/>
</dbReference>
<dbReference type="InterPro" id="IPR003661">
    <property type="entry name" value="HisK_dim/P_dom"/>
</dbReference>
<dbReference type="Gene3D" id="2.60.40.10">
    <property type="entry name" value="Immunoglobulins"/>
    <property type="match status" value="1"/>
</dbReference>
<dbReference type="InterPro" id="IPR004358">
    <property type="entry name" value="Sig_transdc_His_kin-like_C"/>
</dbReference>
<dbReference type="InterPro" id="IPR011110">
    <property type="entry name" value="Reg_prop"/>
</dbReference>
<feature type="signal peptide" evidence="5">
    <location>
        <begin position="1"/>
        <end position="21"/>
    </location>
</feature>
<dbReference type="Pfam" id="PF07494">
    <property type="entry name" value="Reg_prop"/>
    <property type="match status" value="4"/>
</dbReference>
<feature type="chain" id="PRO_5018730596" description="histidine kinase" evidence="5">
    <location>
        <begin position="22"/>
        <end position="1056"/>
    </location>
</feature>
<evidence type="ECO:0000256" key="1">
    <source>
        <dbReference type="ARBA" id="ARBA00000085"/>
    </source>
</evidence>
<evidence type="ECO:0000313" key="8">
    <source>
        <dbReference type="Proteomes" id="UP000282759"/>
    </source>
</evidence>
<dbReference type="SMART" id="SM00387">
    <property type="entry name" value="HATPase_c"/>
    <property type="match status" value="1"/>
</dbReference>
<name>A0A3S2UNX7_9SPHI</name>
<dbReference type="SUPFAM" id="SSF47384">
    <property type="entry name" value="Homodimeric domain of signal transducing histidine kinase"/>
    <property type="match status" value="1"/>
</dbReference>
<dbReference type="PRINTS" id="PR00344">
    <property type="entry name" value="BCTRLSENSOR"/>
</dbReference>
<dbReference type="CDD" id="cd00082">
    <property type="entry name" value="HisKA"/>
    <property type="match status" value="1"/>
</dbReference>
<dbReference type="FunFam" id="1.10.287.130:FF:000045">
    <property type="entry name" value="Two-component system sensor histidine kinase/response regulator"/>
    <property type="match status" value="1"/>
</dbReference>
<dbReference type="InterPro" id="IPR011123">
    <property type="entry name" value="Y_Y_Y"/>
</dbReference>
<dbReference type="InterPro" id="IPR003594">
    <property type="entry name" value="HATPase_dom"/>
</dbReference>
<dbReference type="Pfam" id="PF02518">
    <property type="entry name" value="HATPase_c"/>
    <property type="match status" value="1"/>
</dbReference>
<dbReference type="InterPro" id="IPR036097">
    <property type="entry name" value="HisK_dim/P_sf"/>
</dbReference>
<sequence>MKYSYLITLIICCLLSTHLKAQPYYFTHYQVESGLSNNAVICSIIDKKGFMWFGTKDGLNRFDGYTFKVFRNDLDDKSSLGNNFIFSLYDDPDGILWVGTERGLYKYNYDTEKFSFLKNSSTNSIRAIVKDGQKNLWFIAGLTLFKCLPDGSIKSYAGRFEATTLCLSDGNLWTGTPQGFLNRYNPGSDSFTPYNVFNPKIPATSNWIEKVHSDRAGRILVGTSNQGVKIFNTNKNTYIDLITHKEDGTDIFARDFIRRSADELWIATESGIYIYNEKTRQFTNLQKQYNNPYSISDNAIYTLCKDREGGIWAGTYFGGVNYYPTQYTFFEKFYPKVGENSISGNAVREICRDGRGNLWIGTEDAGLNKLDLRSGQFTNYLPCEGRGSITNTNIHGLLVSGNYLWIGTFEHGLDVMDLRTEKVVRHYNAGPAPNQFKSNFIYCTLKTSKGKILLGTAVGLYMYNEKSDDFTLMEQTPGYAFHTMLIEDSNGTIWAGTFRDGVYYFNLQTGVKGYINHDPSVKTDLSMNRVTGILEGSDHYIWITSESGLFKYDPVNKKLKQFTVKEGLPGDLLYSVLEDDNKQLWISSSKGLICFNMTTEKVVTYTKSNGLLNDQFNYNSAYKDTNGNMYFGSVKGLVNFNPSKFVRNTFIPPVYITGFQVHNNELRVDKNNSPLKESIISTKHITLDYRSSSFSIDFSALSYTSPNTIEYAYKMEGLDEQWTYIKANRKAYFTELPPGKYTFKVKAANSSGVWNTGVTTLTIQIRPPFWKSEIAYLLYTLAAAGCIFYIIRRYKQKLQAEHDHQREIFENEKEKEIYQAKIEFFTNVAHEIRTPLTLIKAPMEKVVKRAAEVPDIEKNLRIMEKNTDRLLTLTNQLLDFRRTESKGFSLNFVKADITELLREIWINFQPAAERRSINYKLLMPERPFFAYIDPEALTKVVSNLLDNAIKYGRSEVSIELMPVKRHDKSFKIEVRNNGKPLPSELHELIFEPFFRVKDHEKKTGTGIGLSISRALTELHNGRLEICEPRNGFNIFVITLPIHQLFEFNLNGKWKKL</sequence>
<feature type="transmembrane region" description="Helical" evidence="4">
    <location>
        <begin position="774"/>
        <end position="791"/>
    </location>
</feature>
<dbReference type="EMBL" id="SACK01000001">
    <property type="protein sequence ID" value="RVU02426.1"/>
    <property type="molecule type" value="Genomic_DNA"/>
</dbReference>
<dbReference type="FunFam" id="2.60.40.10:FF:000791">
    <property type="entry name" value="Two-component system sensor histidine kinase/response regulator"/>
    <property type="match status" value="1"/>
</dbReference>
<keyword evidence="8" id="KW-1185">Reference proteome</keyword>
<proteinExistence type="predicted"/>
<accession>A0A3S2UNX7</accession>
<dbReference type="SMART" id="SM00388">
    <property type="entry name" value="HisKA"/>
    <property type="match status" value="1"/>
</dbReference>
<dbReference type="InterPro" id="IPR015943">
    <property type="entry name" value="WD40/YVTN_repeat-like_dom_sf"/>
</dbReference>
<dbReference type="InterPro" id="IPR036890">
    <property type="entry name" value="HATPase_C_sf"/>
</dbReference>
<dbReference type="PROSITE" id="PS50109">
    <property type="entry name" value="HIS_KIN"/>
    <property type="match status" value="1"/>
</dbReference>
<dbReference type="SUPFAM" id="SSF63829">
    <property type="entry name" value="Calcium-dependent phosphotriesterase"/>
    <property type="match status" value="3"/>
</dbReference>
<evidence type="ECO:0000256" key="4">
    <source>
        <dbReference type="SAM" id="Phobius"/>
    </source>
</evidence>
<organism evidence="7 8">
    <name type="scientific">Mucilaginibacter limnophilus</name>
    <dbReference type="NCBI Taxonomy" id="1932778"/>
    <lineage>
        <taxon>Bacteria</taxon>
        <taxon>Pseudomonadati</taxon>
        <taxon>Bacteroidota</taxon>
        <taxon>Sphingobacteriia</taxon>
        <taxon>Sphingobacteriales</taxon>
        <taxon>Sphingobacteriaceae</taxon>
        <taxon>Mucilaginibacter</taxon>
    </lineage>
</organism>
<keyword evidence="7" id="KW-0808">Transferase</keyword>
<dbReference type="InterPro" id="IPR013783">
    <property type="entry name" value="Ig-like_fold"/>
</dbReference>
<keyword evidence="4" id="KW-1133">Transmembrane helix</keyword>
<keyword evidence="3" id="KW-0597">Phosphoprotein</keyword>
<dbReference type="Pfam" id="PF07495">
    <property type="entry name" value="Y_Y_Y"/>
    <property type="match status" value="1"/>
</dbReference>
<feature type="domain" description="Histidine kinase" evidence="6">
    <location>
        <begin position="827"/>
        <end position="1043"/>
    </location>
</feature>
<protein>
    <recommendedName>
        <fullName evidence="2">histidine kinase</fullName>
        <ecNumber evidence="2">2.7.13.3</ecNumber>
    </recommendedName>
</protein>
<dbReference type="SUPFAM" id="SSF55874">
    <property type="entry name" value="ATPase domain of HSP90 chaperone/DNA topoisomerase II/histidine kinase"/>
    <property type="match status" value="1"/>
</dbReference>
<comment type="caution">
    <text evidence="7">The sequence shown here is derived from an EMBL/GenBank/DDBJ whole genome shotgun (WGS) entry which is preliminary data.</text>
</comment>
<dbReference type="AlphaFoldDB" id="A0A3S2UNX7"/>
<dbReference type="PANTHER" id="PTHR43547">
    <property type="entry name" value="TWO-COMPONENT HISTIDINE KINASE"/>
    <property type="match status" value="1"/>
</dbReference>